<accession>A0A3S9MXD9</accession>
<dbReference type="InterPro" id="IPR011527">
    <property type="entry name" value="ABC1_TM_dom"/>
</dbReference>
<dbReference type="CDD" id="cd18544">
    <property type="entry name" value="ABC_6TM_TmrA_like"/>
    <property type="match status" value="1"/>
</dbReference>
<proteinExistence type="predicted"/>
<dbReference type="InterPro" id="IPR017871">
    <property type="entry name" value="ABC_transporter-like_CS"/>
</dbReference>
<gene>
    <name evidence="11" type="ORF">EJ995_05580</name>
</gene>
<keyword evidence="12" id="KW-1185">Reference proteome</keyword>
<dbReference type="InterPro" id="IPR036640">
    <property type="entry name" value="ABC1_TM_sf"/>
</dbReference>
<evidence type="ECO:0000313" key="12">
    <source>
        <dbReference type="Proteomes" id="UP000279600"/>
    </source>
</evidence>
<feature type="transmembrane region" description="Helical" evidence="8">
    <location>
        <begin position="26"/>
        <end position="49"/>
    </location>
</feature>
<evidence type="ECO:0000259" key="10">
    <source>
        <dbReference type="PROSITE" id="PS50929"/>
    </source>
</evidence>
<dbReference type="FunFam" id="3.40.50.300:FF:000287">
    <property type="entry name" value="Multidrug ABC transporter ATP-binding protein"/>
    <property type="match status" value="1"/>
</dbReference>
<dbReference type="Gene3D" id="3.40.50.300">
    <property type="entry name" value="P-loop containing nucleotide triphosphate hydrolases"/>
    <property type="match status" value="1"/>
</dbReference>
<name>A0A3S9MXD9_9FLAO</name>
<dbReference type="AlphaFoldDB" id="A0A3S9MXD9"/>
<dbReference type="SUPFAM" id="SSF90123">
    <property type="entry name" value="ABC transporter transmembrane region"/>
    <property type="match status" value="1"/>
</dbReference>
<keyword evidence="2" id="KW-0813">Transport</keyword>
<dbReference type="PROSITE" id="PS00211">
    <property type="entry name" value="ABC_TRANSPORTER_1"/>
    <property type="match status" value="1"/>
</dbReference>
<dbReference type="PROSITE" id="PS50893">
    <property type="entry name" value="ABC_TRANSPORTER_2"/>
    <property type="match status" value="1"/>
</dbReference>
<evidence type="ECO:0000256" key="8">
    <source>
        <dbReference type="SAM" id="Phobius"/>
    </source>
</evidence>
<dbReference type="GO" id="GO:0005524">
    <property type="term" value="F:ATP binding"/>
    <property type="evidence" value="ECO:0007669"/>
    <property type="project" value="UniProtKB-KW"/>
</dbReference>
<reference evidence="11 12" key="1">
    <citation type="submission" date="2018-12" db="EMBL/GenBank/DDBJ databases">
        <title>Complete genome of Nonlabens sp. MJ115.</title>
        <authorList>
            <person name="Choi H.S."/>
            <person name="Jung J."/>
        </authorList>
    </citation>
    <scope>NUCLEOTIDE SEQUENCE [LARGE SCALE GENOMIC DNA]</scope>
    <source>
        <strain evidence="11 12">MJ115</strain>
    </source>
</reference>
<dbReference type="PANTHER" id="PTHR43394:SF1">
    <property type="entry name" value="ATP-BINDING CASSETTE SUB-FAMILY B MEMBER 10, MITOCHONDRIAL"/>
    <property type="match status" value="1"/>
</dbReference>
<dbReference type="Proteomes" id="UP000279600">
    <property type="component" value="Chromosome"/>
</dbReference>
<feature type="transmembrane region" description="Helical" evidence="8">
    <location>
        <begin position="143"/>
        <end position="162"/>
    </location>
</feature>
<dbReference type="OrthoDB" id="9780296at2"/>
<keyword evidence="6 8" id="KW-1133">Transmembrane helix</keyword>
<feature type="domain" description="ABC transporter" evidence="9">
    <location>
        <begin position="347"/>
        <end position="581"/>
    </location>
</feature>
<evidence type="ECO:0000256" key="3">
    <source>
        <dbReference type="ARBA" id="ARBA00022692"/>
    </source>
</evidence>
<feature type="transmembrane region" description="Helical" evidence="8">
    <location>
        <begin position="246"/>
        <end position="272"/>
    </location>
</feature>
<evidence type="ECO:0000256" key="7">
    <source>
        <dbReference type="ARBA" id="ARBA00023136"/>
    </source>
</evidence>
<keyword evidence="7 8" id="KW-0472">Membrane</keyword>
<dbReference type="SUPFAM" id="SSF52540">
    <property type="entry name" value="P-loop containing nucleoside triphosphate hydrolases"/>
    <property type="match status" value="1"/>
</dbReference>
<evidence type="ECO:0000313" key="11">
    <source>
        <dbReference type="EMBL" id="AZQ43723.1"/>
    </source>
</evidence>
<protein>
    <submittedName>
        <fullName evidence="11">ABC transporter ATP-binding protein</fullName>
    </submittedName>
</protein>
<keyword evidence="3 8" id="KW-0812">Transmembrane</keyword>
<sequence length="590" mass="66361">MASTTGNAFNTTLFKRLLSFTRPYRGTYYFVAISAILLAVVAIGMPYLIKVAIDDHIIPREFDGFTGVIMMMIGVLAADVILQLSFIFYANWLGQQVIRDLRLKLFNHMLNFKMKYFDTSAVGKLVTRAVSDIETIASIFSEGLFVIISDLLKMVVVLGFMAYSSWQLTLITLAVMPFLLYATRLFQKAMKTAFEEVRNQVSNLNSFVQERVTGMKIVQIFNRERVEYEEFKEINNKHRKAWVKTVWYNSIFFPIAEMASSIVIGLIVYIGVVMNIGAEVKMVEIGTIVMFIDLSQKLFRPLRQIADKFNTLQMGMVAANRVFKILDTDAQIEDQGELIASDLKGAIEFKNVDFAYVENELVLKNLNFKVQPGETVAIVGATGAGKSTIINLLSRFYEINAGEILIDSASSKAYDLQSLRSQIAVVLQDVFLFADTIFNNITLQNPEITEEDVIKAAKKIGVHKFIKSLPNGYQYNVKERGVMLSSGQRQLIAFLRAYVSNPSILVLDEATSSIDAYSEQLIQDATDIITKGRTSIVIAHRLATIKKADKIIVMDAGEIVEIGTHSELLEKEGGYYKNLYEVQFLQQEVA</sequence>
<evidence type="ECO:0000256" key="4">
    <source>
        <dbReference type="ARBA" id="ARBA00022741"/>
    </source>
</evidence>
<evidence type="ECO:0000256" key="2">
    <source>
        <dbReference type="ARBA" id="ARBA00022448"/>
    </source>
</evidence>
<dbReference type="InterPro" id="IPR003593">
    <property type="entry name" value="AAA+_ATPase"/>
</dbReference>
<dbReference type="EMBL" id="CP034549">
    <property type="protein sequence ID" value="AZQ43723.1"/>
    <property type="molecule type" value="Genomic_DNA"/>
</dbReference>
<dbReference type="SMART" id="SM00382">
    <property type="entry name" value="AAA"/>
    <property type="match status" value="1"/>
</dbReference>
<evidence type="ECO:0000259" key="9">
    <source>
        <dbReference type="PROSITE" id="PS50893"/>
    </source>
</evidence>
<organism evidence="11 12">
    <name type="scientific">Nonlabens ponticola</name>
    <dbReference type="NCBI Taxonomy" id="2496866"/>
    <lineage>
        <taxon>Bacteria</taxon>
        <taxon>Pseudomonadati</taxon>
        <taxon>Bacteroidota</taxon>
        <taxon>Flavobacteriia</taxon>
        <taxon>Flavobacteriales</taxon>
        <taxon>Flavobacteriaceae</taxon>
        <taxon>Nonlabens</taxon>
    </lineage>
</organism>
<evidence type="ECO:0000256" key="6">
    <source>
        <dbReference type="ARBA" id="ARBA00022989"/>
    </source>
</evidence>
<feature type="domain" description="ABC transmembrane type-1" evidence="10">
    <location>
        <begin position="30"/>
        <end position="314"/>
    </location>
</feature>
<feature type="transmembrane region" description="Helical" evidence="8">
    <location>
        <begin position="69"/>
        <end position="94"/>
    </location>
</feature>
<dbReference type="GO" id="GO:0015421">
    <property type="term" value="F:ABC-type oligopeptide transporter activity"/>
    <property type="evidence" value="ECO:0007669"/>
    <property type="project" value="TreeGrafter"/>
</dbReference>
<dbReference type="Pfam" id="PF00005">
    <property type="entry name" value="ABC_tran"/>
    <property type="match status" value="1"/>
</dbReference>
<keyword evidence="5 11" id="KW-0067">ATP-binding</keyword>
<dbReference type="Pfam" id="PF00664">
    <property type="entry name" value="ABC_membrane"/>
    <property type="match status" value="1"/>
</dbReference>
<dbReference type="InterPro" id="IPR039421">
    <property type="entry name" value="Type_1_exporter"/>
</dbReference>
<dbReference type="PANTHER" id="PTHR43394">
    <property type="entry name" value="ATP-DEPENDENT PERMEASE MDL1, MITOCHONDRIAL"/>
    <property type="match status" value="1"/>
</dbReference>
<evidence type="ECO:0000256" key="5">
    <source>
        <dbReference type="ARBA" id="ARBA00022840"/>
    </source>
</evidence>
<feature type="transmembrane region" description="Helical" evidence="8">
    <location>
        <begin position="168"/>
        <end position="186"/>
    </location>
</feature>
<keyword evidence="4" id="KW-0547">Nucleotide-binding</keyword>
<evidence type="ECO:0000256" key="1">
    <source>
        <dbReference type="ARBA" id="ARBA00004651"/>
    </source>
</evidence>
<dbReference type="GO" id="GO:0016887">
    <property type="term" value="F:ATP hydrolysis activity"/>
    <property type="evidence" value="ECO:0007669"/>
    <property type="project" value="InterPro"/>
</dbReference>
<dbReference type="GO" id="GO:0005886">
    <property type="term" value="C:plasma membrane"/>
    <property type="evidence" value="ECO:0007669"/>
    <property type="project" value="UniProtKB-SubCell"/>
</dbReference>
<dbReference type="PROSITE" id="PS50929">
    <property type="entry name" value="ABC_TM1F"/>
    <property type="match status" value="1"/>
</dbReference>
<dbReference type="InterPro" id="IPR027417">
    <property type="entry name" value="P-loop_NTPase"/>
</dbReference>
<dbReference type="RefSeq" id="WP_126446447.1">
    <property type="nucleotide sequence ID" value="NZ_CP034549.1"/>
</dbReference>
<dbReference type="InterPro" id="IPR003439">
    <property type="entry name" value="ABC_transporter-like_ATP-bd"/>
</dbReference>
<dbReference type="KEGG" id="noj:EJ995_05580"/>
<dbReference type="CDD" id="cd03254">
    <property type="entry name" value="ABCC_Glucan_exporter_like"/>
    <property type="match status" value="1"/>
</dbReference>
<comment type="subcellular location">
    <subcellularLocation>
        <location evidence="1">Cell membrane</location>
        <topology evidence="1">Multi-pass membrane protein</topology>
    </subcellularLocation>
</comment>
<dbReference type="Gene3D" id="1.20.1560.10">
    <property type="entry name" value="ABC transporter type 1, transmembrane domain"/>
    <property type="match status" value="1"/>
</dbReference>